<organism evidence="1 2">
    <name type="scientific">Enterococcus phage EFP01</name>
    <dbReference type="NCBI Taxonomy" id="1926594"/>
    <lineage>
        <taxon>Viruses</taxon>
        <taxon>Duplodnaviria</taxon>
        <taxon>Heunggongvirae</taxon>
        <taxon>Uroviricota</taxon>
        <taxon>Caudoviricetes</taxon>
        <taxon>Herelleviridae</taxon>
        <taxon>Brockvirinae</taxon>
        <taxon>Schiekvirus</taxon>
        <taxon>Schiekvirus EFP01</taxon>
    </lineage>
</organism>
<evidence type="ECO:0000313" key="1">
    <source>
        <dbReference type="EMBL" id="APZ82099.1"/>
    </source>
</evidence>
<sequence>MKKRYRYYTYRGFDINLKDDTLINGKPCIRVIVRYSDTQAIYDEEVYWRGEPMDVVKALVQSSLEAYLYDLYGHEPDFVPYAEKMVVRKN</sequence>
<accession>A0A288TYA0</accession>
<dbReference type="Proteomes" id="UP000224269">
    <property type="component" value="Segment"/>
</dbReference>
<name>A0A288TYA0_9CAUD</name>
<keyword evidence="2" id="KW-1185">Reference proteome</keyword>
<dbReference type="EMBL" id="KY549443">
    <property type="protein sequence ID" value="APZ82099.1"/>
    <property type="molecule type" value="Genomic_DNA"/>
</dbReference>
<proteinExistence type="predicted"/>
<gene>
    <name evidence="1" type="ORF">EFP01_172</name>
</gene>
<protein>
    <submittedName>
        <fullName evidence="1">Uncharacterized protein</fullName>
    </submittedName>
</protein>
<evidence type="ECO:0000313" key="2">
    <source>
        <dbReference type="Proteomes" id="UP000224269"/>
    </source>
</evidence>
<reference evidence="2" key="1">
    <citation type="submission" date="2016-12" db="EMBL/GenBank/DDBJ databases">
        <authorList>
            <person name="Lee J.-H."/>
            <person name="Kim Y.-T."/>
            <person name="Kim J.-H."/>
            <person name="Ryu S.-R."/>
        </authorList>
    </citation>
    <scope>NUCLEOTIDE SEQUENCE [LARGE SCALE GENOMIC DNA]</scope>
</reference>